<accession>A0A7R9QR79</accession>
<gene>
    <name evidence="3" type="ORF">ONB1V03_LOCUS11456</name>
</gene>
<name>A0A7R9QR79_9ACAR</name>
<sequence length="128" mass="14615">MLDALKVLFILTGTSTYLVTKYVKVGIESPEHHKPKGTDTHHQHQSTNTHVIDPSEPSVPSLPTLLHNDDHMNGMNVTNRLSIAKYNDSLNDDNNRTFNGSQPNQWLYRNPGLHSVNNRHPNDFQHNW</sequence>
<dbReference type="AlphaFoldDB" id="A0A7R9QR79"/>
<keyword evidence="2" id="KW-0732">Signal</keyword>
<evidence type="ECO:0000313" key="4">
    <source>
        <dbReference type="Proteomes" id="UP000728032"/>
    </source>
</evidence>
<feature type="chain" id="PRO_5036211911" evidence="2">
    <location>
        <begin position="17"/>
        <end position="128"/>
    </location>
</feature>
<feature type="signal peptide" evidence="2">
    <location>
        <begin position="1"/>
        <end position="16"/>
    </location>
</feature>
<organism evidence="3">
    <name type="scientific">Oppiella nova</name>
    <dbReference type="NCBI Taxonomy" id="334625"/>
    <lineage>
        <taxon>Eukaryota</taxon>
        <taxon>Metazoa</taxon>
        <taxon>Ecdysozoa</taxon>
        <taxon>Arthropoda</taxon>
        <taxon>Chelicerata</taxon>
        <taxon>Arachnida</taxon>
        <taxon>Acari</taxon>
        <taxon>Acariformes</taxon>
        <taxon>Sarcoptiformes</taxon>
        <taxon>Oribatida</taxon>
        <taxon>Brachypylina</taxon>
        <taxon>Oppioidea</taxon>
        <taxon>Oppiidae</taxon>
        <taxon>Oppiella</taxon>
    </lineage>
</organism>
<dbReference type="EMBL" id="CAJPVJ010008543">
    <property type="protein sequence ID" value="CAG2171998.1"/>
    <property type="molecule type" value="Genomic_DNA"/>
</dbReference>
<protein>
    <submittedName>
        <fullName evidence="3">Uncharacterized protein</fullName>
    </submittedName>
</protein>
<proteinExistence type="predicted"/>
<evidence type="ECO:0000256" key="2">
    <source>
        <dbReference type="SAM" id="SignalP"/>
    </source>
</evidence>
<keyword evidence="4" id="KW-1185">Reference proteome</keyword>
<dbReference type="EMBL" id="OC923368">
    <property type="protein sequence ID" value="CAD7654811.1"/>
    <property type="molecule type" value="Genomic_DNA"/>
</dbReference>
<reference evidence="3" key="1">
    <citation type="submission" date="2020-11" db="EMBL/GenBank/DDBJ databases">
        <authorList>
            <person name="Tran Van P."/>
        </authorList>
    </citation>
    <scope>NUCLEOTIDE SEQUENCE</scope>
</reference>
<feature type="region of interest" description="Disordered" evidence="1">
    <location>
        <begin position="30"/>
        <end position="58"/>
    </location>
</feature>
<evidence type="ECO:0000256" key="1">
    <source>
        <dbReference type="SAM" id="MobiDB-lite"/>
    </source>
</evidence>
<dbReference type="Proteomes" id="UP000728032">
    <property type="component" value="Unassembled WGS sequence"/>
</dbReference>
<feature type="compositionally biased region" description="Basic and acidic residues" evidence="1">
    <location>
        <begin position="30"/>
        <end position="42"/>
    </location>
</feature>
<evidence type="ECO:0000313" key="3">
    <source>
        <dbReference type="EMBL" id="CAD7654811.1"/>
    </source>
</evidence>
<dbReference type="OrthoDB" id="6423079at2759"/>